<evidence type="ECO:0000313" key="2">
    <source>
        <dbReference type="Proteomes" id="UP001166286"/>
    </source>
</evidence>
<reference evidence="1" key="1">
    <citation type="submission" date="2023-03" db="EMBL/GenBank/DDBJ databases">
        <title>Complete genome of Cladonia borealis.</title>
        <authorList>
            <person name="Park H."/>
        </authorList>
    </citation>
    <scope>NUCLEOTIDE SEQUENCE</scope>
    <source>
        <strain evidence="1">ANT050790</strain>
    </source>
</reference>
<comment type="caution">
    <text evidence="1">The sequence shown here is derived from an EMBL/GenBank/DDBJ whole genome shotgun (WGS) entry which is preliminary data.</text>
</comment>
<accession>A0AA39R9K5</accession>
<gene>
    <name evidence="1" type="ORF">JMJ35_000567</name>
</gene>
<dbReference type="AlphaFoldDB" id="A0AA39R9K5"/>
<evidence type="ECO:0000313" key="1">
    <source>
        <dbReference type="EMBL" id="KAK0517412.1"/>
    </source>
</evidence>
<organism evidence="1 2">
    <name type="scientific">Cladonia borealis</name>
    <dbReference type="NCBI Taxonomy" id="184061"/>
    <lineage>
        <taxon>Eukaryota</taxon>
        <taxon>Fungi</taxon>
        <taxon>Dikarya</taxon>
        <taxon>Ascomycota</taxon>
        <taxon>Pezizomycotina</taxon>
        <taxon>Lecanoromycetes</taxon>
        <taxon>OSLEUM clade</taxon>
        <taxon>Lecanoromycetidae</taxon>
        <taxon>Lecanorales</taxon>
        <taxon>Lecanorineae</taxon>
        <taxon>Cladoniaceae</taxon>
        <taxon>Cladonia</taxon>
    </lineage>
</organism>
<protein>
    <submittedName>
        <fullName evidence="1">Uncharacterized protein</fullName>
    </submittedName>
</protein>
<dbReference type="EMBL" id="JAFEKC020000001">
    <property type="protein sequence ID" value="KAK0517412.1"/>
    <property type="molecule type" value="Genomic_DNA"/>
</dbReference>
<keyword evidence="2" id="KW-1185">Reference proteome</keyword>
<proteinExistence type="predicted"/>
<name>A0AA39R9K5_9LECA</name>
<dbReference type="Proteomes" id="UP001166286">
    <property type="component" value="Unassembled WGS sequence"/>
</dbReference>
<sequence>MSTHTSSKPSLESLQKRLEFLHKRRYNLDADFISIRQDVGVMIDRHTDVREVVYQLLLRRACNNYLRQYAAHTPYGTHFQVAGIDVEILAGRRYLEKIETRMSERMKTLRDLREISEFE</sequence>